<gene>
    <name evidence="2" type="ORF">AB0D65_14910</name>
</gene>
<protein>
    <recommendedName>
        <fullName evidence="4">Lipoprotein</fullName>
    </recommendedName>
</protein>
<feature type="region of interest" description="Disordered" evidence="1">
    <location>
        <begin position="61"/>
        <end position="99"/>
    </location>
</feature>
<keyword evidence="3" id="KW-1185">Reference proteome</keyword>
<proteinExistence type="predicted"/>
<dbReference type="RefSeq" id="WP_359980209.1">
    <property type="nucleotide sequence ID" value="NZ_JBEZLS010000009.1"/>
</dbReference>
<organism evidence="2 3">
    <name type="scientific">Streptomyces griseoloalbus</name>
    <dbReference type="NCBI Taxonomy" id="67303"/>
    <lineage>
        <taxon>Bacteria</taxon>
        <taxon>Bacillati</taxon>
        <taxon>Actinomycetota</taxon>
        <taxon>Actinomycetes</taxon>
        <taxon>Kitasatosporales</taxon>
        <taxon>Streptomycetaceae</taxon>
        <taxon>Streptomyces</taxon>
    </lineage>
</organism>
<sequence>MHHHAPPSLRHRLRCGETRNHTDTVNVLDCIPVSRGVTVKRRSLPVAVALATTAALLLTACGGEDGNSKTDDEIAGADTGKSTTSPSPGESDLTAERPDMTLPEDVKERFEGWKTGDATKDAVLADAGRAQTAVTYAVTKGDPESPALRFYQSGTALAGSQDWVKGIVDAGLTFSGSVRYYAPDISVFDKESAGVSYCADESEAFNKDRKTNKVDRAPATEDSYVLYSTRLEKNSDGVWQTTKLDSERGNKTCVQ</sequence>
<dbReference type="EMBL" id="JBEZLS010000009">
    <property type="protein sequence ID" value="MEU9352272.1"/>
    <property type="molecule type" value="Genomic_DNA"/>
</dbReference>
<comment type="caution">
    <text evidence="2">The sequence shown here is derived from an EMBL/GenBank/DDBJ whole genome shotgun (WGS) entry which is preliminary data.</text>
</comment>
<evidence type="ECO:0000256" key="1">
    <source>
        <dbReference type="SAM" id="MobiDB-lite"/>
    </source>
</evidence>
<reference evidence="2 3" key="1">
    <citation type="submission" date="2024-06" db="EMBL/GenBank/DDBJ databases">
        <title>The Natural Products Discovery Center: Release of the First 8490 Sequenced Strains for Exploring Actinobacteria Biosynthetic Diversity.</title>
        <authorList>
            <person name="Kalkreuter E."/>
            <person name="Kautsar S.A."/>
            <person name="Yang D."/>
            <person name="Bader C.D."/>
            <person name="Teijaro C.N."/>
            <person name="Fluegel L."/>
            <person name="Davis C.M."/>
            <person name="Simpson J.R."/>
            <person name="Lauterbach L."/>
            <person name="Steele A.D."/>
            <person name="Gui C."/>
            <person name="Meng S."/>
            <person name="Li G."/>
            <person name="Viehrig K."/>
            <person name="Ye F."/>
            <person name="Su P."/>
            <person name="Kiefer A.F."/>
            <person name="Nichols A."/>
            <person name="Cepeda A.J."/>
            <person name="Yan W."/>
            <person name="Fan B."/>
            <person name="Jiang Y."/>
            <person name="Adhikari A."/>
            <person name="Zheng C.-J."/>
            <person name="Schuster L."/>
            <person name="Cowan T.M."/>
            <person name="Smanski M.J."/>
            <person name="Chevrette M.G."/>
            <person name="De Carvalho L.P.S."/>
            <person name="Shen B."/>
        </authorList>
    </citation>
    <scope>NUCLEOTIDE SEQUENCE [LARGE SCALE GENOMIC DNA]</scope>
    <source>
        <strain evidence="2 3">NPDC048274</strain>
    </source>
</reference>
<evidence type="ECO:0000313" key="3">
    <source>
        <dbReference type="Proteomes" id="UP001551582"/>
    </source>
</evidence>
<name>A0ABV3E6L7_9ACTN</name>
<evidence type="ECO:0008006" key="4">
    <source>
        <dbReference type="Google" id="ProtNLM"/>
    </source>
</evidence>
<dbReference type="Proteomes" id="UP001551582">
    <property type="component" value="Unassembled WGS sequence"/>
</dbReference>
<evidence type="ECO:0000313" key="2">
    <source>
        <dbReference type="EMBL" id="MEU9352272.1"/>
    </source>
</evidence>
<accession>A0ABV3E6L7</accession>